<organism evidence="1 2">
    <name type="scientific">Sporomusa malonica</name>
    <dbReference type="NCBI Taxonomy" id="112901"/>
    <lineage>
        <taxon>Bacteria</taxon>
        <taxon>Bacillati</taxon>
        <taxon>Bacillota</taxon>
        <taxon>Negativicutes</taxon>
        <taxon>Selenomonadales</taxon>
        <taxon>Sporomusaceae</taxon>
        <taxon>Sporomusa</taxon>
    </lineage>
</organism>
<dbReference type="RefSeq" id="WP_084575320.1">
    <property type="nucleotide sequence ID" value="NZ_CP155572.1"/>
</dbReference>
<dbReference type="STRING" id="112901.SAMN04488500_106102"/>
<sequence>MDRAQEAKVIREEWFADHIASLAQHGDLQALNWKRPSSIMYACRYIFDGSKMYISGDIGTAVFALTWKANVHSFNDTCRSYFHSKLSAHRGEKYSFCSEAAVKRLREWVKDLKGDGRKYDHLKMQGLFEEARQCSSKSEWDYILNNHDDFISELDQDYNEWARSAGNVIPIEVHAYLIGLQMASEQLKNHDERVAG</sequence>
<name>A0A1W2ATP1_9FIRM</name>
<dbReference type="AlphaFoldDB" id="A0A1W2ATP1"/>
<accession>A0A1W2ATP1</accession>
<dbReference type="OrthoDB" id="2666685at2"/>
<keyword evidence="2" id="KW-1185">Reference proteome</keyword>
<dbReference type="EMBL" id="FWXI01000006">
    <property type="protein sequence ID" value="SMC63954.1"/>
    <property type="molecule type" value="Genomic_DNA"/>
</dbReference>
<reference evidence="1 2" key="1">
    <citation type="submission" date="2017-04" db="EMBL/GenBank/DDBJ databases">
        <authorList>
            <person name="Afonso C.L."/>
            <person name="Miller P.J."/>
            <person name="Scott M.A."/>
            <person name="Spackman E."/>
            <person name="Goraichik I."/>
            <person name="Dimitrov K.M."/>
            <person name="Suarez D.L."/>
            <person name="Swayne D.E."/>
        </authorList>
    </citation>
    <scope>NUCLEOTIDE SEQUENCE [LARGE SCALE GENOMIC DNA]</scope>
    <source>
        <strain evidence="1 2">DSM 5090</strain>
    </source>
</reference>
<protein>
    <submittedName>
        <fullName evidence="1">Uncharacterized protein</fullName>
    </submittedName>
</protein>
<evidence type="ECO:0000313" key="1">
    <source>
        <dbReference type="EMBL" id="SMC63954.1"/>
    </source>
</evidence>
<proteinExistence type="predicted"/>
<evidence type="ECO:0000313" key="2">
    <source>
        <dbReference type="Proteomes" id="UP000192738"/>
    </source>
</evidence>
<gene>
    <name evidence="1" type="ORF">SAMN04488500_106102</name>
</gene>
<dbReference type="Proteomes" id="UP000192738">
    <property type="component" value="Unassembled WGS sequence"/>
</dbReference>